<comment type="caution">
    <text evidence="2">The sequence shown here is derived from an EMBL/GenBank/DDBJ whole genome shotgun (WGS) entry which is preliminary data.</text>
</comment>
<gene>
    <name evidence="2" type="ORF">GCK72_011567</name>
</gene>
<dbReference type="EMBL" id="WUAV01000003">
    <property type="protein sequence ID" value="KAF1763301.1"/>
    <property type="molecule type" value="Genomic_DNA"/>
</dbReference>
<organism evidence="2 3">
    <name type="scientific">Caenorhabditis remanei</name>
    <name type="common">Caenorhabditis vulgaris</name>
    <dbReference type="NCBI Taxonomy" id="31234"/>
    <lineage>
        <taxon>Eukaryota</taxon>
        <taxon>Metazoa</taxon>
        <taxon>Ecdysozoa</taxon>
        <taxon>Nematoda</taxon>
        <taxon>Chromadorea</taxon>
        <taxon>Rhabditida</taxon>
        <taxon>Rhabditina</taxon>
        <taxon>Rhabditomorpha</taxon>
        <taxon>Rhabditoidea</taxon>
        <taxon>Rhabditidae</taxon>
        <taxon>Peloderinae</taxon>
        <taxon>Caenorhabditis</taxon>
    </lineage>
</organism>
<accession>A0A6A5H901</accession>
<dbReference type="InterPro" id="IPR053222">
    <property type="entry name" value="Zygotic_Embryogenesis-Asso"/>
</dbReference>
<dbReference type="InterPro" id="IPR012885">
    <property type="entry name" value="F-box_Sdz-33"/>
</dbReference>
<dbReference type="CTD" id="9802321"/>
<dbReference type="GeneID" id="9802321"/>
<dbReference type="PANTHER" id="PTHR22899:SF0">
    <property type="entry name" value="F-BOX ASSOCIATED DOMAIN-CONTAINING PROTEIN-RELATED"/>
    <property type="match status" value="1"/>
</dbReference>
<feature type="domain" description="Sdz-33 F-box" evidence="1">
    <location>
        <begin position="197"/>
        <end position="256"/>
    </location>
</feature>
<name>A0A6A5H901_CAERE</name>
<dbReference type="AlphaFoldDB" id="A0A6A5H901"/>
<reference evidence="2 3" key="1">
    <citation type="submission" date="2019-12" db="EMBL/GenBank/DDBJ databases">
        <title>Chromosome-level assembly of the Caenorhabditis remanei genome.</title>
        <authorList>
            <person name="Teterina A.A."/>
            <person name="Willis J.H."/>
            <person name="Phillips P.C."/>
        </authorList>
    </citation>
    <scope>NUCLEOTIDE SEQUENCE [LARGE SCALE GENOMIC DNA]</scope>
    <source>
        <strain evidence="2 3">PX506</strain>
        <tissue evidence="2">Whole organism</tissue>
    </source>
</reference>
<protein>
    <recommendedName>
        <fullName evidence="1">Sdz-33 F-box domain-containing protein</fullName>
    </recommendedName>
</protein>
<dbReference type="Pfam" id="PF07735">
    <property type="entry name" value="FBA_2"/>
    <property type="match status" value="1"/>
</dbReference>
<dbReference type="KEGG" id="crq:GCK72_011567"/>
<sequence>MAAAPDAEFPLLQLPYLGQKLVVWTMSTSEKIRYSLLSENAKKLIKSLPRRVEYLEFFLDDLKIQIGCNLEDTIEMRLPERTDDGDVELSEEKPEKVKDFWKQKLAEAKPEFSLKEWVVHISDVLRCNKIKLFFQGGSGQYKMQSIQQLFQGMEIIGVGVQDTGYEHAREVFNEFPDVRELTFGSKSLRNDMIDALVSRDLDYFKCGRQFDIQALLRMNCKVIEISPADLSLGGVNQLLRSWSSMSTNRNLEVFSVLLFKTEFDESNYLEQIFVGVQYTVVPKESYREFRTSYVTHLWEFVDVIIGQFEIQRDDGVKARIQVDRFGAGIRVKFLVG</sequence>
<dbReference type="Proteomes" id="UP000483820">
    <property type="component" value="Chromosome III"/>
</dbReference>
<dbReference type="RefSeq" id="XP_053588117.1">
    <property type="nucleotide sequence ID" value="XM_053728540.1"/>
</dbReference>
<dbReference type="PANTHER" id="PTHR22899">
    <property type="entry name" value="CYCLIN-RELATED F-BOX FAMILY"/>
    <property type="match status" value="1"/>
</dbReference>
<evidence type="ECO:0000259" key="1">
    <source>
        <dbReference type="Pfam" id="PF07735"/>
    </source>
</evidence>
<evidence type="ECO:0000313" key="2">
    <source>
        <dbReference type="EMBL" id="KAF1763301.1"/>
    </source>
</evidence>
<evidence type="ECO:0000313" key="3">
    <source>
        <dbReference type="Proteomes" id="UP000483820"/>
    </source>
</evidence>
<proteinExistence type="predicted"/>